<evidence type="ECO:0000313" key="1">
    <source>
        <dbReference type="EMBL" id="OQR81710.1"/>
    </source>
</evidence>
<dbReference type="Proteomes" id="UP000243217">
    <property type="component" value="Unassembled WGS sequence"/>
</dbReference>
<accession>A0A1V9Y7K3</accession>
<dbReference type="EMBL" id="JNBS01004920">
    <property type="protein sequence ID" value="OQR81710.1"/>
    <property type="molecule type" value="Genomic_DNA"/>
</dbReference>
<protein>
    <submittedName>
        <fullName evidence="1">Uncharacterized protein</fullName>
    </submittedName>
</protein>
<reference evidence="1 2" key="1">
    <citation type="journal article" date="2014" name="Genome Biol. Evol.">
        <title>The secreted proteins of Achlya hypogyna and Thraustotheca clavata identify the ancestral oomycete secretome and reveal gene acquisitions by horizontal gene transfer.</title>
        <authorList>
            <person name="Misner I."/>
            <person name="Blouin N."/>
            <person name="Leonard G."/>
            <person name="Richards T.A."/>
            <person name="Lane C.E."/>
        </authorList>
    </citation>
    <scope>NUCLEOTIDE SEQUENCE [LARGE SCALE GENOMIC DNA]</scope>
    <source>
        <strain evidence="1 2">ATCC 34112</strain>
    </source>
</reference>
<dbReference type="AlphaFoldDB" id="A0A1V9Y7K3"/>
<comment type="caution">
    <text evidence="1">The sequence shown here is derived from an EMBL/GenBank/DDBJ whole genome shotgun (WGS) entry which is preliminary data.</text>
</comment>
<gene>
    <name evidence="1" type="ORF">THRCLA_11482</name>
</gene>
<evidence type="ECO:0000313" key="2">
    <source>
        <dbReference type="Proteomes" id="UP000243217"/>
    </source>
</evidence>
<proteinExistence type="predicted"/>
<name>A0A1V9Y7K3_9STRA</name>
<organism evidence="1 2">
    <name type="scientific">Thraustotheca clavata</name>
    <dbReference type="NCBI Taxonomy" id="74557"/>
    <lineage>
        <taxon>Eukaryota</taxon>
        <taxon>Sar</taxon>
        <taxon>Stramenopiles</taxon>
        <taxon>Oomycota</taxon>
        <taxon>Saprolegniomycetes</taxon>
        <taxon>Saprolegniales</taxon>
        <taxon>Achlyaceae</taxon>
        <taxon>Thraustotheca</taxon>
    </lineage>
</organism>
<sequence>MEDRRVANWNTRTMDHFEAKRQTKARKQRAFRNKVKNFLCTRARDLEGELKRLQKNQVTLLPWNEVEKALRNDLIESQKTNFHLCANIRNMHAQKYAMTQWLKTVLNPVPQRAPSQYPVWNNKNYLPLGHIAHVPHTDNVLQLAGFHPSNKQLYQDFILDKSKEHIEYVYRDRRIYTSTLDKAVKAFRNLYHTQVEDDTALKQEIFDATMLKKDNVCSRMCEYNLSLVHREFVTD</sequence>
<keyword evidence="2" id="KW-1185">Reference proteome</keyword>